<evidence type="ECO:0000256" key="11">
    <source>
        <dbReference type="ARBA" id="ARBA00045387"/>
    </source>
</evidence>
<dbReference type="SUPFAM" id="SSF47203">
    <property type="entry name" value="Acyl-CoA dehydrogenase C-terminal domain-like"/>
    <property type="match status" value="1"/>
</dbReference>
<dbReference type="GO" id="GO:0016937">
    <property type="term" value="F:short-chain fatty acyl-CoA dehydrogenase activity"/>
    <property type="evidence" value="ECO:0007669"/>
    <property type="project" value="UniProtKB-EC"/>
</dbReference>
<keyword evidence="5 15" id="KW-0285">Flavoprotein</keyword>
<evidence type="ECO:0000256" key="12">
    <source>
        <dbReference type="ARBA" id="ARBA00048499"/>
    </source>
</evidence>
<dbReference type="InterPro" id="IPR009075">
    <property type="entry name" value="AcylCo_DH/oxidase_C"/>
</dbReference>
<comment type="catalytic activity">
    <reaction evidence="13">
        <text>hexanoyl-CoA + oxidized [electron-transfer flavoprotein] + H(+) = (2E)-hexenoyl-CoA + reduced [electron-transfer flavoprotein]</text>
        <dbReference type="Rhea" id="RHEA:43464"/>
        <dbReference type="Rhea" id="RHEA-COMP:10685"/>
        <dbReference type="Rhea" id="RHEA-COMP:10686"/>
        <dbReference type="ChEBI" id="CHEBI:15378"/>
        <dbReference type="ChEBI" id="CHEBI:57692"/>
        <dbReference type="ChEBI" id="CHEBI:58307"/>
        <dbReference type="ChEBI" id="CHEBI:62077"/>
        <dbReference type="ChEBI" id="CHEBI:62620"/>
    </reaction>
    <physiologicalReaction direction="left-to-right" evidence="13">
        <dbReference type="Rhea" id="RHEA:43465"/>
    </physiologicalReaction>
</comment>
<comment type="catalytic activity">
    <reaction evidence="12">
        <text>pentanoyl-CoA + oxidized [electron-transfer flavoprotein] + H(+) = (2E)-pentenoyl-CoA + reduced [electron-transfer flavoprotein]</text>
        <dbReference type="Rhea" id="RHEA:43456"/>
        <dbReference type="Rhea" id="RHEA-COMP:10685"/>
        <dbReference type="Rhea" id="RHEA-COMP:10686"/>
        <dbReference type="ChEBI" id="CHEBI:15378"/>
        <dbReference type="ChEBI" id="CHEBI:57389"/>
        <dbReference type="ChEBI" id="CHEBI:57692"/>
        <dbReference type="ChEBI" id="CHEBI:58307"/>
        <dbReference type="ChEBI" id="CHEBI:86160"/>
    </reaction>
    <physiologicalReaction direction="left-to-right" evidence="12">
        <dbReference type="Rhea" id="RHEA:43457"/>
    </physiologicalReaction>
</comment>
<evidence type="ECO:0000256" key="2">
    <source>
        <dbReference type="ARBA" id="ARBA00005198"/>
    </source>
</evidence>
<evidence type="ECO:0000256" key="9">
    <source>
        <dbReference type="ARBA" id="ARBA00031895"/>
    </source>
</evidence>
<evidence type="ECO:0000313" key="21">
    <source>
        <dbReference type="Proteomes" id="UP001474421"/>
    </source>
</evidence>
<comment type="similarity">
    <text evidence="3 15">Belongs to the acyl-CoA dehydrogenase family.</text>
</comment>
<gene>
    <name evidence="20" type="ORF">NXF25_017834</name>
</gene>
<evidence type="ECO:0000256" key="4">
    <source>
        <dbReference type="ARBA" id="ARBA00012046"/>
    </source>
</evidence>
<evidence type="ECO:0000256" key="14">
    <source>
        <dbReference type="ARBA" id="ARBA00050758"/>
    </source>
</evidence>
<evidence type="ECO:0000256" key="10">
    <source>
        <dbReference type="ARBA" id="ARBA00044204"/>
    </source>
</evidence>
<comment type="function">
    <text evidence="11">Short-chain specific acyl-CoA dehydrogenase is one of the acyl-CoA dehydrogenases that catalyze the first step of mitochondrial fatty acid beta-oxidation, an aerobic process breaking down fatty acids into acetyl-CoA and allowing the production of energy from fats. The first step of fatty acid beta-oxidation consists in the removal of one hydrogen from C-2 and C-3 of the straight-chain fatty acyl-CoA thioester, resulting in the formation of trans-2-enoyl-CoA. Among the different mitochondrial acyl-CoA dehydrogenases, short-chain specific acyl-CoA dehydrogenase acts specifically on acyl-CoAs with saturated 4 to 6 carbons long primary chains.</text>
</comment>
<dbReference type="FunFam" id="1.10.540.10:FF:000002">
    <property type="entry name" value="Acyl-CoA dehydrogenase FadE19"/>
    <property type="match status" value="1"/>
</dbReference>
<evidence type="ECO:0000256" key="1">
    <source>
        <dbReference type="ARBA" id="ARBA00001974"/>
    </source>
</evidence>
<keyword evidence="8 15" id="KW-0560">Oxidoreductase</keyword>
<evidence type="ECO:0000313" key="20">
    <source>
        <dbReference type="EMBL" id="KAK9391445.1"/>
    </source>
</evidence>
<dbReference type="EMBL" id="JAOTOJ010000018">
    <property type="protein sequence ID" value="KAK9391445.1"/>
    <property type="molecule type" value="Genomic_DNA"/>
</dbReference>
<accession>A0AAW1ANE9</accession>
<dbReference type="PANTHER" id="PTHR43884:SF12">
    <property type="entry name" value="ISOVALERYL-COA DEHYDROGENASE, MITOCHONDRIAL-RELATED"/>
    <property type="match status" value="1"/>
</dbReference>
<dbReference type="FunFam" id="1.20.140.10:FF:000004">
    <property type="entry name" value="Acyl-CoA dehydrogenase FadE25"/>
    <property type="match status" value="1"/>
</dbReference>
<dbReference type="PANTHER" id="PTHR43884">
    <property type="entry name" value="ACYL-COA DEHYDROGENASE"/>
    <property type="match status" value="1"/>
</dbReference>
<keyword evidence="21" id="KW-1185">Reference proteome</keyword>
<comment type="catalytic activity">
    <reaction evidence="14">
        <text>butanoyl-CoA + oxidized [electron-transfer flavoprotein] + H(+) = (2E)-butenoyl-CoA + reduced [electron-transfer flavoprotein]</text>
        <dbReference type="Rhea" id="RHEA:24004"/>
        <dbReference type="Rhea" id="RHEA-COMP:10685"/>
        <dbReference type="Rhea" id="RHEA-COMP:10686"/>
        <dbReference type="ChEBI" id="CHEBI:15378"/>
        <dbReference type="ChEBI" id="CHEBI:57332"/>
        <dbReference type="ChEBI" id="CHEBI:57371"/>
        <dbReference type="ChEBI" id="CHEBI:57692"/>
        <dbReference type="ChEBI" id="CHEBI:58307"/>
        <dbReference type="EC" id="1.3.8.1"/>
    </reaction>
    <physiologicalReaction direction="left-to-right" evidence="14">
        <dbReference type="Rhea" id="RHEA:24005"/>
    </physiologicalReaction>
</comment>
<dbReference type="Pfam" id="PF02770">
    <property type="entry name" value="Acyl-CoA_dh_M"/>
    <property type="match status" value="1"/>
</dbReference>
<dbReference type="AlphaFoldDB" id="A0AAW1ANE9"/>
<dbReference type="Proteomes" id="UP001474421">
    <property type="component" value="Unassembled WGS sequence"/>
</dbReference>
<evidence type="ECO:0000259" key="17">
    <source>
        <dbReference type="Pfam" id="PF00441"/>
    </source>
</evidence>
<evidence type="ECO:0000256" key="6">
    <source>
        <dbReference type="ARBA" id="ARBA00022827"/>
    </source>
</evidence>
<evidence type="ECO:0000256" key="7">
    <source>
        <dbReference type="ARBA" id="ARBA00022946"/>
    </source>
</evidence>
<evidence type="ECO:0000256" key="3">
    <source>
        <dbReference type="ARBA" id="ARBA00009347"/>
    </source>
</evidence>
<organism evidence="20 21">
    <name type="scientific">Crotalus adamanteus</name>
    <name type="common">Eastern diamondback rattlesnake</name>
    <dbReference type="NCBI Taxonomy" id="8729"/>
    <lineage>
        <taxon>Eukaryota</taxon>
        <taxon>Metazoa</taxon>
        <taxon>Chordata</taxon>
        <taxon>Craniata</taxon>
        <taxon>Vertebrata</taxon>
        <taxon>Euteleostomi</taxon>
        <taxon>Lepidosauria</taxon>
        <taxon>Squamata</taxon>
        <taxon>Bifurcata</taxon>
        <taxon>Unidentata</taxon>
        <taxon>Episquamata</taxon>
        <taxon>Toxicofera</taxon>
        <taxon>Serpentes</taxon>
        <taxon>Colubroidea</taxon>
        <taxon>Viperidae</taxon>
        <taxon>Crotalinae</taxon>
        <taxon>Crotalus</taxon>
    </lineage>
</organism>
<dbReference type="SUPFAM" id="SSF56645">
    <property type="entry name" value="Acyl-CoA dehydrogenase NM domain-like"/>
    <property type="match status" value="1"/>
</dbReference>
<dbReference type="InterPro" id="IPR036250">
    <property type="entry name" value="AcylCo_DH-like_C"/>
</dbReference>
<dbReference type="GO" id="GO:0046359">
    <property type="term" value="P:butyrate catabolic process"/>
    <property type="evidence" value="ECO:0007669"/>
    <property type="project" value="TreeGrafter"/>
</dbReference>
<evidence type="ECO:0000256" key="15">
    <source>
        <dbReference type="RuleBase" id="RU362125"/>
    </source>
</evidence>
<sequence>MGRFTGQEELPAAKVEDPKSPSGALGSYRSCLCASLQFSLSCSAVPGPCFCHSRWACRGQCGWLRRKAKGGPLLFRPLPPLKAKSSSGETCLRSALNSGLGHLRGQHTPGSFHLCGLILKFRVWELHSPQHGGPSLEREKKAATKAEGTVPPPRGRRRRSPPWPRPSCTRRGKRPPRGPALPWAATEAAMAAMVASAGRRGVLAARGARLLHAGLPETHRMLRETCRDFAAKELAPLAARLDREHRFPDQQIKKMGALGLLAMAVPEKYAGAGLDCLAYTVALEEISRGCASTGVIMSVNNSLYLGPVLKFGSEEQKQEWIPPFTSGEKVGCFALSEPGNGSDAGAASTVAQLVGDEWVLNGTKAWITNAWEASAAVVFATTDKALKHKGISAFLVPMPCPGLSLGKKEDKLGIRASSTANLIFEDCRIPKENLLGAQGMGFKIAMQTLDSGRIGIASQALGIGQAALDCAVDYAEKRLAFGHPITQLQAIQFKLADMAVALEGARLLTWRAATLTDHGKPYTKEAAMAKLSASEAATFISHQAIQILGGMGYVTEMPAERHYRDARITEIYEGTSEIQRLVIAGQLLKAYRS</sequence>
<feature type="region of interest" description="Disordered" evidence="16">
    <location>
        <begin position="1"/>
        <end position="22"/>
    </location>
</feature>
<proteinExistence type="inferred from homology"/>
<evidence type="ECO:0000259" key="19">
    <source>
        <dbReference type="Pfam" id="PF02771"/>
    </source>
</evidence>
<dbReference type="GO" id="GO:0005739">
    <property type="term" value="C:mitochondrion"/>
    <property type="evidence" value="ECO:0007669"/>
    <property type="project" value="TreeGrafter"/>
</dbReference>
<dbReference type="PROSITE" id="PS00072">
    <property type="entry name" value="ACYL_COA_DH_1"/>
    <property type="match status" value="1"/>
</dbReference>
<dbReference type="GO" id="GO:0033539">
    <property type="term" value="P:fatty acid beta-oxidation using acyl-CoA dehydrogenase"/>
    <property type="evidence" value="ECO:0007669"/>
    <property type="project" value="TreeGrafter"/>
</dbReference>
<dbReference type="Gene3D" id="1.20.140.10">
    <property type="entry name" value="Butyryl-CoA Dehydrogenase, subunit A, domain 3"/>
    <property type="match status" value="1"/>
</dbReference>
<feature type="domain" description="Acyl-CoA dehydrogenase/oxidase N-terminal" evidence="19">
    <location>
        <begin position="217"/>
        <end position="328"/>
    </location>
</feature>
<dbReference type="InterPro" id="IPR006091">
    <property type="entry name" value="Acyl-CoA_Oxase/DH_mid-dom"/>
</dbReference>
<dbReference type="PROSITE" id="PS00073">
    <property type="entry name" value="ACYL_COA_DH_2"/>
    <property type="match status" value="1"/>
</dbReference>
<feature type="region of interest" description="Disordered" evidence="16">
    <location>
        <begin position="130"/>
        <end position="181"/>
    </location>
</feature>
<dbReference type="InterPro" id="IPR009100">
    <property type="entry name" value="AcylCoA_DH/oxidase_NM_dom_sf"/>
</dbReference>
<dbReference type="CDD" id="cd01158">
    <property type="entry name" value="SCAD_SBCAD"/>
    <property type="match status" value="1"/>
</dbReference>
<comment type="cofactor">
    <cofactor evidence="1 15">
        <name>FAD</name>
        <dbReference type="ChEBI" id="CHEBI:57692"/>
    </cofactor>
</comment>
<protein>
    <recommendedName>
        <fullName evidence="10">Short-chain specific acyl-CoA dehydrogenase, mitochondrial</fullName>
        <ecNumber evidence="4">1.3.8.1</ecNumber>
    </recommendedName>
    <alternativeName>
        <fullName evidence="9">Butyryl-CoA dehydrogenase</fullName>
    </alternativeName>
</protein>
<reference evidence="20 21" key="1">
    <citation type="journal article" date="2024" name="Proc. Natl. Acad. Sci. U.S.A.">
        <title>The genetic regulatory architecture and epigenomic basis for age-related changes in rattlesnake venom.</title>
        <authorList>
            <person name="Hogan M.P."/>
            <person name="Holding M.L."/>
            <person name="Nystrom G.S."/>
            <person name="Colston T.J."/>
            <person name="Bartlett D.A."/>
            <person name="Mason A.J."/>
            <person name="Ellsworth S.A."/>
            <person name="Rautsaw R.M."/>
            <person name="Lawrence K.C."/>
            <person name="Strickland J.L."/>
            <person name="He B."/>
            <person name="Fraser P."/>
            <person name="Margres M.J."/>
            <person name="Gilbert D.M."/>
            <person name="Gibbs H.L."/>
            <person name="Parkinson C.L."/>
            <person name="Rokyta D.R."/>
        </authorList>
    </citation>
    <scope>NUCLEOTIDE SEQUENCE [LARGE SCALE GENOMIC DNA]</scope>
    <source>
        <strain evidence="20">DRR0105</strain>
    </source>
</reference>
<comment type="pathway">
    <text evidence="2">Lipid metabolism; mitochondrial fatty acid beta-oxidation.</text>
</comment>
<dbReference type="FunFam" id="2.40.110.10:FF:000001">
    <property type="entry name" value="Acyl-CoA dehydrogenase, mitochondrial"/>
    <property type="match status" value="1"/>
</dbReference>
<keyword evidence="7" id="KW-0809">Transit peptide</keyword>
<comment type="caution">
    <text evidence="20">The sequence shown here is derived from an EMBL/GenBank/DDBJ whole genome shotgun (WGS) entry which is preliminary data.</text>
</comment>
<name>A0AAW1ANE9_CROAD</name>
<evidence type="ECO:0000259" key="18">
    <source>
        <dbReference type="Pfam" id="PF02770"/>
    </source>
</evidence>
<keyword evidence="6 15" id="KW-0274">FAD</keyword>
<evidence type="ECO:0000256" key="13">
    <source>
        <dbReference type="ARBA" id="ARBA00049192"/>
    </source>
</evidence>
<dbReference type="InterPro" id="IPR006089">
    <property type="entry name" value="Acyl-CoA_DH_CS"/>
</dbReference>
<evidence type="ECO:0000256" key="5">
    <source>
        <dbReference type="ARBA" id="ARBA00022630"/>
    </source>
</evidence>
<dbReference type="Pfam" id="PF02771">
    <property type="entry name" value="Acyl-CoA_dh_N"/>
    <property type="match status" value="1"/>
</dbReference>
<dbReference type="Gene3D" id="2.40.110.10">
    <property type="entry name" value="Butyryl-CoA Dehydrogenase, subunit A, domain 2"/>
    <property type="match status" value="1"/>
</dbReference>
<dbReference type="InterPro" id="IPR046373">
    <property type="entry name" value="Acyl-CoA_Oxase/DH_mid-dom_sf"/>
</dbReference>
<feature type="domain" description="Acyl-CoA oxidase/dehydrogenase middle" evidence="18">
    <location>
        <begin position="332"/>
        <end position="427"/>
    </location>
</feature>
<evidence type="ECO:0000256" key="16">
    <source>
        <dbReference type="SAM" id="MobiDB-lite"/>
    </source>
</evidence>
<feature type="domain" description="Acyl-CoA dehydrogenase/oxidase C-terminal" evidence="17">
    <location>
        <begin position="439"/>
        <end position="587"/>
    </location>
</feature>
<evidence type="ECO:0000256" key="8">
    <source>
        <dbReference type="ARBA" id="ARBA00023002"/>
    </source>
</evidence>
<dbReference type="Gene3D" id="1.10.540.10">
    <property type="entry name" value="Acyl-CoA dehydrogenase/oxidase, N-terminal domain"/>
    <property type="match status" value="1"/>
</dbReference>
<dbReference type="Pfam" id="PF00441">
    <property type="entry name" value="Acyl-CoA_dh_1"/>
    <property type="match status" value="1"/>
</dbReference>
<dbReference type="EC" id="1.3.8.1" evidence="4"/>
<dbReference type="InterPro" id="IPR037069">
    <property type="entry name" value="AcylCoA_DH/ox_N_sf"/>
</dbReference>
<dbReference type="InterPro" id="IPR013786">
    <property type="entry name" value="AcylCoA_DH/ox_N"/>
</dbReference>
<dbReference type="GO" id="GO:0050660">
    <property type="term" value="F:flavin adenine dinucleotide binding"/>
    <property type="evidence" value="ECO:0007669"/>
    <property type="project" value="InterPro"/>
</dbReference>